<reference evidence="2" key="1">
    <citation type="journal article" date="2021" name="Nat. Commun.">
        <title>Genetic determinants of endophytism in the Arabidopsis root mycobiome.</title>
        <authorList>
            <person name="Mesny F."/>
            <person name="Miyauchi S."/>
            <person name="Thiergart T."/>
            <person name="Pickel B."/>
            <person name="Atanasova L."/>
            <person name="Karlsson M."/>
            <person name="Huettel B."/>
            <person name="Barry K.W."/>
            <person name="Haridas S."/>
            <person name="Chen C."/>
            <person name="Bauer D."/>
            <person name="Andreopoulos W."/>
            <person name="Pangilinan J."/>
            <person name="LaButti K."/>
            <person name="Riley R."/>
            <person name="Lipzen A."/>
            <person name="Clum A."/>
            <person name="Drula E."/>
            <person name="Henrissat B."/>
            <person name="Kohler A."/>
            <person name="Grigoriev I.V."/>
            <person name="Martin F.M."/>
            <person name="Hacquard S."/>
        </authorList>
    </citation>
    <scope>NUCLEOTIDE SEQUENCE</scope>
    <source>
        <strain evidence="2">MPI-CAGE-CH-0230</strain>
    </source>
</reference>
<dbReference type="GeneID" id="70185840"/>
<keyword evidence="3" id="KW-1185">Reference proteome</keyword>
<comment type="caution">
    <text evidence="2">The sequence shown here is derived from an EMBL/GenBank/DDBJ whole genome shotgun (WGS) entry which is preliminary data.</text>
</comment>
<name>A0A9P8YG85_9PEZI</name>
<dbReference type="EMBL" id="JAGTJQ010000001">
    <property type="protein sequence ID" value="KAH7041147.1"/>
    <property type="molecule type" value="Genomic_DNA"/>
</dbReference>
<feature type="signal peptide" evidence="1">
    <location>
        <begin position="1"/>
        <end position="22"/>
    </location>
</feature>
<feature type="chain" id="PRO_5040177090" description="Chitin-binding type-4 domain-containing protein" evidence="1">
    <location>
        <begin position="23"/>
        <end position="225"/>
    </location>
</feature>
<dbReference type="Proteomes" id="UP000756346">
    <property type="component" value="Unassembled WGS sequence"/>
</dbReference>
<evidence type="ECO:0000313" key="2">
    <source>
        <dbReference type="EMBL" id="KAH7041147.1"/>
    </source>
</evidence>
<dbReference type="OrthoDB" id="5332384at2759"/>
<dbReference type="AlphaFoldDB" id="A0A9P8YG85"/>
<organism evidence="2 3">
    <name type="scientific">Microdochium trichocladiopsis</name>
    <dbReference type="NCBI Taxonomy" id="1682393"/>
    <lineage>
        <taxon>Eukaryota</taxon>
        <taxon>Fungi</taxon>
        <taxon>Dikarya</taxon>
        <taxon>Ascomycota</taxon>
        <taxon>Pezizomycotina</taxon>
        <taxon>Sordariomycetes</taxon>
        <taxon>Xylariomycetidae</taxon>
        <taxon>Xylariales</taxon>
        <taxon>Microdochiaceae</taxon>
        <taxon>Microdochium</taxon>
    </lineage>
</organism>
<proteinExistence type="predicted"/>
<evidence type="ECO:0000256" key="1">
    <source>
        <dbReference type="SAM" id="SignalP"/>
    </source>
</evidence>
<gene>
    <name evidence="2" type="ORF">B0I36DRAFT_344776</name>
</gene>
<accession>A0A9P8YG85</accession>
<dbReference type="RefSeq" id="XP_046019202.1">
    <property type="nucleotide sequence ID" value="XM_046156294.1"/>
</dbReference>
<dbReference type="PROSITE" id="PS51257">
    <property type="entry name" value="PROKAR_LIPOPROTEIN"/>
    <property type="match status" value="1"/>
</dbReference>
<sequence>MLSKALFSILLGGAAMPLLASAQSCSVASNLDITFYGNPDNDPAGSTATAYDCGAGRNFNAGGSGSYNDPLTFATAQGEFKTCEIVYFPYIKKYIRMEDYCQTCTEDWAVGRWHIDIWTGNNVNGGNTQVQCENSLTPGPDQWVIRNPSPNLEVDLTELFVNPRTCNTNHVYLNNPASKYCSTGSNPGGGCQTDCAWQGHCLGCSCATFNDCDEDFICTNGVCSH</sequence>
<keyword evidence="1" id="KW-0732">Signal</keyword>
<evidence type="ECO:0008006" key="4">
    <source>
        <dbReference type="Google" id="ProtNLM"/>
    </source>
</evidence>
<evidence type="ECO:0000313" key="3">
    <source>
        <dbReference type="Proteomes" id="UP000756346"/>
    </source>
</evidence>
<protein>
    <recommendedName>
        <fullName evidence="4">Chitin-binding type-4 domain-containing protein</fullName>
    </recommendedName>
</protein>